<dbReference type="Proteomes" id="UP001472677">
    <property type="component" value="Unassembled WGS sequence"/>
</dbReference>
<name>A0ABR2FUE6_9ROSI</name>
<reference evidence="1 2" key="1">
    <citation type="journal article" date="2024" name="G3 (Bethesda)">
        <title>Genome assembly of Hibiscus sabdariffa L. provides insights into metabolisms of medicinal natural products.</title>
        <authorList>
            <person name="Kim T."/>
        </authorList>
    </citation>
    <scope>NUCLEOTIDE SEQUENCE [LARGE SCALE GENOMIC DNA]</scope>
    <source>
        <strain evidence="1">TK-2024</strain>
        <tissue evidence="1">Old leaves</tissue>
    </source>
</reference>
<organism evidence="1 2">
    <name type="scientific">Hibiscus sabdariffa</name>
    <name type="common">roselle</name>
    <dbReference type="NCBI Taxonomy" id="183260"/>
    <lineage>
        <taxon>Eukaryota</taxon>
        <taxon>Viridiplantae</taxon>
        <taxon>Streptophyta</taxon>
        <taxon>Embryophyta</taxon>
        <taxon>Tracheophyta</taxon>
        <taxon>Spermatophyta</taxon>
        <taxon>Magnoliopsida</taxon>
        <taxon>eudicotyledons</taxon>
        <taxon>Gunneridae</taxon>
        <taxon>Pentapetalae</taxon>
        <taxon>rosids</taxon>
        <taxon>malvids</taxon>
        <taxon>Malvales</taxon>
        <taxon>Malvaceae</taxon>
        <taxon>Malvoideae</taxon>
        <taxon>Hibiscus</taxon>
    </lineage>
</organism>
<dbReference type="EMBL" id="JBBPBM010000004">
    <property type="protein sequence ID" value="KAK8587865.1"/>
    <property type="molecule type" value="Genomic_DNA"/>
</dbReference>
<evidence type="ECO:0000313" key="1">
    <source>
        <dbReference type="EMBL" id="KAK8587865.1"/>
    </source>
</evidence>
<sequence length="75" mass="8291">MWSFPECREAIGIGEWNGTSCKWKEGLVCCLVDSLATRFGITASESLPHCQLPIANCKRIPLFLLLSYIPSSDDA</sequence>
<comment type="caution">
    <text evidence="1">The sequence shown here is derived from an EMBL/GenBank/DDBJ whole genome shotgun (WGS) entry which is preliminary data.</text>
</comment>
<protein>
    <submittedName>
        <fullName evidence="1">Uncharacterized protein</fullName>
    </submittedName>
</protein>
<evidence type="ECO:0000313" key="2">
    <source>
        <dbReference type="Proteomes" id="UP001472677"/>
    </source>
</evidence>
<keyword evidence="2" id="KW-1185">Reference proteome</keyword>
<accession>A0ABR2FUE6</accession>
<proteinExistence type="predicted"/>
<gene>
    <name evidence="1" type="ORF">V6N12_022336</name>
</gene>